<sequence length="38" mass="3957">MKMRKIQLNAPHPHPGAGLFIGSLRSILSLGSVSASSP</sequence>
<reference evidence="1 2" key="1">
    <citation type="submission" date="2020-03" db="EMBL/GenBank/DDBJ databases">
        <authorList>
            <consortium name="Genoscope - CEA"/>
            <person name="William W."/>
        </authorList>
    </citation>
    <scope>NUCLEOTIDE SEQUENCE [LARGE SCALE GENOMIC DNA]</scope>
    <source>
        <strain evidence="2">DSM 16959</strain>
    </source>
</reference>
<dbReference type="EMBL" id="LR778301">
    <property type="protein sequence ID" value="CAB1367661.1"/>
    <property type="molecule type" value="Genomic_DNA"/>
</dbReference>
<protein>
    <submittedName>
        <fullName evidence="1">Uncharacterized protein</fullName>
    </submittedName>
</protein>
<dbReference type="KEGG" id="doe:DENOEST_0496"/>
<gene>
    <name evidence="1" type="ORF">DENOEST_0496</name>
</gene>
<dbReference type="Proteomes" id="UP000515733">
    <property type="component" value="Chromosome"/>
</dbReference>
<proteinExistence type="predicted"/>
<organism evidence="1 2">
    <name type="scientific">Denitratisoma oestradiolicum</name>
    <dbReference type="NCBI Taxonomy" id="311182"/>
    <lineage>
        <taxon>Bacteria</taxon>
        <taxon>Pseudomonadati</taxon>
        <taxon>Pseudomonadota</taxon>
        <taxon>Betaproteobacteria</taxon>
        <taxon>Nitrosomonadales</taxon>
        <taxon>Sterolibacteriaceae</taxon>
        <taxon>Denitratisoma</taxon>
    </lineage>
</organism>
<dbReference type="AlphaFoldDB" id="A0A6S6XNY6"/>
<evidence type="ECO:0000313" key="1">
    <source>
        <dbReference type="EMBL" id="CAB1367661.1"/>
    </source>
</evidence>
<evidence type="ECO:0000313" key="2">
    <source>
        <dbReference type="Proteomes" id="UP000515733"/>
    </source>
</evidence>
<name>A0A6S6XNY6_9PROT</name>
<accession>A0A6S6XNY6</accession>
<keyword evidence="2" id="KW-1185">Reference proteome</keyword>